<keyword evidence="8" id="KW-0472">Membrane</keyword>
<sequence length="629" mass="68877">MESMRSSATGSQLLLKAAALKNDSGTAWYRRRKWVLVLFPVVVVLAVILPVYFLVIKKNGGGSSGPDGGSSLRIGGNGSVVTLENGTQFTYLNEFGGFWVDDPSDPFPAYAARPNSWTPPLNVTWDWGKDKVYGVNLGGLFVLEPFITPDLFQRFNGSRDEYELSVAMREGADGGIGELEEHYKTFITEEDIAEIAGYRAGAGLNWIRIPIGFWAIETWDDEPFLAKVSWSYMIKVLGWARKYGLRVCLDLHAIPGSQNGYNHSGRLSPVNFLNGNMGLANAQRALYYIRVFTEFISQPEYRLLVPIWGIVNEALVGVIGMDQITSFYLEAHDLIRGITGYGEGNGPYIAIHEAFLGLQVWENFLEGSDRFILDQHPYFSFGGVFEDPIATEAEDGLPGGIWPKRACDSWGPGTNTSQQNFGITIAAEFAASPNDCGLFLKGVGAESTNTQCSIYNDWRNYNDTMREGILNFVTAEMDALVHWFFWTWKIGPSGVSGKIETPLWSYQLGLRNGWIPKDPRTVKGKCQRLGTPVSPFNGTYAPWQTGNVTSDSIPASSREQYPWPPATISGADVPVSLMPTYTATGAVATLTAGAVAETLGVDGWFDDGDTAGGVVPVKGKVAHTLPSLP</sequence>
<keyword evidence="4" id="KW-0326">Glycosidase</keyword>
<evidence type="ECO:0000256" key="7">
    <source>
        <dbReference type="ARBA" id="ARBA00038929"/>
    </source>
</evidence>
<dbReference type="Gene3D" id="3.20.20.80">
    <property type="entry name" value="Glycosidases"/>
    <property type="match status" value="1"/>
</dbReference>
<dbReference type="GO" id="GO:0009986">
    <property type="term" value="C:cell surface"/>
    <property type="evidence" value="ECO:0007669"/>
    <property type="project" value="TreeGrafter"/>
</dbReference>
<keyword evidence="8" id="KW-1133">Transmembrane helix</keyword>
<evidence type="ECO:0000256" key="6">
    <source>
        <dbReference type="ARBA" id="ARBA00036824"/>
    </source>
</evidence>
<dbReference type="GO" id="GO:0005576">
    <property type="term" value="C:extracellular region"/>
    <property type="evidence" value="ECO:0007669"/>
    <property type="project" value="TreeGrafter"/>
</dbReference>
<evidence type="ECO:0000256" key="3">
    <source>
        <dbReference type="ARBA" id="ARBA00023180"/>
    </source>
</evidence>
<dbReference type="GO" id="GO:0009251">
    <property type="term" value="P:glucan catabolic process"/>
    <property type="evidence" value="ECO:0007669"/>
    <property type="project" value="TreeGrafter"/>
</dbReference>
<feature type="transmembrane region" description="Helical" evidence="8">
    <location>
        <begin position="35"/>
        <end position="55"/>
    </location>
</feature>
<evidence type="ECO:0000256" key="4">
    <source>
        <dbReference type="ARBA" id="ARBA00023295"/>
    </source>
</evidence>
<evidence type="ECO:0000256" key="5">
    <source>
        <dbReference type="ARBA" id="ARBA00023316"/>
    </source>
</evidence>
<dbReference type="EMBL" id="GU169870">
    <property type="protein sequence ID" value="ADX07305.1"/>
    <property type="molecule type" value="mRNA"/>
</dbReference>
<dbReference type="GO" id="GO:0004338">
    <property type="term" value="F:glucan exo-1,3-beta-glucosidase activity"/>
    <property type="evidence" value="ECO:0007669"/>
    <property type="project" value="UniProtKB-EC"/>
</dbReference>
<keyword evidence="2" id="KW-0378">Hydrolase</keyword>
<evidence type="ECO:0000256" key="1">
    <source>
        <dbReference type="ARBA" id="ARBA00005641"/>
    </source>
</evidence>
<evidence type="ECO:0000313" key="9">
    <source>
        <dbReference type="EMBL" id="ADX07305.1"/>
    </source>
</evidence>
<keyword evidence="8" id="KW-0812">Transmembrane</keyword>
<keyword evidence="5" id="KW-0961">Cell wall biogenesis/degradation</keyword>
<dbReference type="PANTHER" id="PTHR31297:SF34">
    <property type="entry name" value="GLUCAN 1,3-BETA-GLUCOSIDASE 2"/>
    <property type="match status" value="1"/>
</dbReference>
<evidence type="ECO:0000256" key="2">
    <source>
        <dbReference type="ARBA" id="ARBA00022801"/>
    </source>
</evidence>
<reference evidence="9" key="1">
    <citation type="submission" date="2009-11" db="EMBL/GenBank/DDBJ databases">
        <title>Useful genes from Flammulina velutipes.</title>
        <authorList>
            <person name="Yoon H."/>
            <person name="Kim J.-G."/>
            <person name="Lee B.-M."/>
            <person name="Kong W.-S."/>
            <person name="Lee C.-S."/>
            <person name="Choi J.-W."/>
        </authorList>
    </citation>
    <scope>NUCLEOTIDE SEQUENCE</scope>
    <source>
        <strain evidence="9">KACC 42777</strain>
    </source>
</reference>
<dbReference type="InterPro" id="IPR050386">
    <property type="entry name" value="Glycosyl_hydrolase_5"/>
</dbReference>
<accession>G8A531</accession>
<dbReference type="SUPFAM" id="SSF51445">
    <property type="entry name" value="(Trans)glycosidases"/>
    <property type="match status" value="1"/>
</dbReference>
<name>G8A531_FLAVE</name>
<dbReference type="GO" id="GO:0071555">
    <property type="term" value="P:cell wall organization"/>
    <property type="evidence" value="ECO:0007669"/>
    <property type="project" value="UniProtKB-KW"/>
</dbReference>
<keyword evidence="3" id="KW-0325">Glycoprotein</keyword>
<organism evidence="9">
    <name type="scientific">Flammulina velutipes</name>
    <name type="common">Agaricus velutipes</name>
    <dbReference type="NCBI Taxonomy" id="38945"/>
    <lineage>
        <taxon>Eukaryota</taxon>
        <taxon>Fungi</taxon>
        <taxon>Dikarya</taxon>
        <taxon>Basidiomycota</taxon>
        <taxon>Agaricomycotina</taxon>
        <taxon>Agaricomycetes</taxon>
        <taxon>Agaricomycetidae</taxon>
        <taxon>Agaricales</taxon>
        <taxon>Marasmiineae</taxon>
        <taxon>Physalacriaceae</taxon>
        <taxon>Flammulina</taxon>
    </lineage>
</organism>
<proteinExistence type="evidence at transcript level"/>
<dbReference type="InterPro" id="IPR017853">
    <property type="entry name" value="GH"/>
</dbReference>
<dbReference type="EC" id="3.2.1.58" evidence="7"/>
<comment type="catalytic activity">
    <reaction evidence="6">
        <text>Successive hydrolysis of beta-D-glucose units from the non-reducing ends of (1-&gt;3)-beta-D-glucans, releasing alpha-glucose.</text>
        <dbReference type="EC" id="3.2.1.58"/>
    </reaction>
</comment>
<evidence type="ECO:0000256" key="8">
    <source>
        <dbReference type="SAM" id="Phobius"/>
    </source>
</evidence>
<comment type="similarity">
    <text evidence="1">Belongs to the glycosyl hydrolase 5 (cellulase A) family.</text>
</comment>
<protein>
    <recommendedName>
        <fullName evidence="7">glucan 1,3-beta-glucosidase</fullName>
        <ecNumber evidence="7">3.2.1.58</ecNumber>
    </recommendedName>
</protein>
<dbReference type="PANTHER" id="PTHR31297">
    <property type="entry name" value="GLUCAN ENDO-1,6-BETA-GLUCOSIDASE B"/>
    <property type="match status" value="1"/>
</dbReference>
<dbReference type="AlphaFoldDB" id="G8A531"/>